<organism evidence="1 2">
    <name type="scientific">Psilocybe cyanescens</name>
    <dbReference type="NCBI Taxonomy" id="93625"/>
    <lineage>
        <taxon>Eukaryota</taxon>
        <taxon>Fungi</taxon>
        <taxon>Dikarya</taxon>
        <taxon>Basidiomycota</taxon>
        <taxon>Agaricomycotina</taxon>
        <taxon>Agaricomycetes</taxon>
        <taxon>Agaricomycetidae</taxon>
        <taxon>Agaricales</taxon>
        <taxon>Agaricineae</taxon>
        <taxon>Strophariaceae</taxon>
        <taxon>Psilocybe</taxon>
    </lineage>
</organism>
<name>A0A409VUS9_PSICY</name>
<dbReference type="OrthoDB" id="2913000at2759"/>
<reference evidence="1 2" key="1">
    <citation type="journal article" date="2018" name="Evol. Lett.">
        <title>Horizontal gene cluster transfer increased hallucinogenic mushroom diversity.</title>
        <authorList>
            <person name="Reynolds H.T."/>
            <person name="Vijayakumar V."/>
            <person name="Gluck-Thaler E."/>
            <person name="Korotkin H.B."/>
            <person name="Matheny P.B."/>
            <person name="Slot J.C."/>
        </authorList>
    </citation>
    <scope>NUCLEOTIDE SEQUENCE [LARGE SCALE GENOMIC DNA]</scope>
    <source>
        <strain evidence="1 2">2631</strain>
    </source>
</reference>
<dbReference type="AlphaFoldDB" id="A0A409VUS9"/>
<protein>
    <recommendedName>
        <fullName evidence="3">F-box domain-containing protein</fullName>
    </recommendedName>
</protein>
<gene>
    <name evidence="1" type="ORF">CVT25_006089</name>
</gene>
<comment type="caution">
    <text evidence="1">The sequence shown here is derived from an EMBL/GenBank/DDBJ whole genome shotgun (WGS) entry which is preliminary data.</text>
</comment>
<proteinExistence type="predicted"/>
<evidence type="ECO:0008006" key="3">
    <source>
        <dbReference type="Google" id="ProtNLM"/>
    </source>
</evidence>
<evidence type="ECO:0000313" key="1">
    <source>
        <dbReference type="EMBL" id="PPQ70008.1"/>
    </source>
</evidence>
<accession>A0A409VUS9</accession>
<dbReference type="Proteomes" id="UP000283269">
    <property type="component" value="Unassembled WGS sequence"/>
</dbReference>
<evidence type="ECO:0000313" key="2">
    <source>
        <dbReference type="Proteomes" id="UP000283269"/>
    </source>
</evidence>
<dbReference type="EMBL" id="NHYD01003917">
    <property type="protein sequence ID" value="PPQ70008.1"/>
    <property type="molecule type" value="Genomic_DNA"/>
</dbReference>
<sequence>MESHTSMFEKKIPLVLPYDLEREIFELTARAFPGHALKLCTLSRYVQEWMEAIIYETVVLELPLITVQLFLKTFYSRPASFFAKNVKRIYVTSIIDFDEARQVLAACSGATTVICWADRLGSKENIFQAISPQHVERMSIKLCSFWGGLPRPHQFTGAVFPNLSHLEIVCPPSVLCPFPIEWEGLRELPGLTHLALGHLWHSVHLHLLPFFEKALAEYLNLKVLLLLSNDEDFVDALDKMNILRDTRVVVQEEFNSTTTLVEYWETIRQGGPDFWASADGVIMSPLGYRKVANIE</sequence>
<dbReference type="InParanoid" id="A0A409VUS9"/>
<keyword evidence="2" id="KW-1185">Reference proteome</keyword>